<dbReference type="EMBL" id="CP021780">
    <property type="protein sequence ID" value="ASA22992.1"/>
    <property type="molecule type" value="Genomic_DNA"/>
</dbReference>
<organism evidence="2 3">
    <name type="scientific">Paenibacillus donghaensis</name>
    <dbReference type="NCBI Taxonomy" id="414771"/>
    <lineage>
        <taxon>Bacteria</taxon>
        <taxon>Bacillati</taxon>
        <taxon>Bacillota</taxon>
        <taxon>Bacilli</taxon>
        <taxon>Bacillales</taxon>
        <taxon>Paenibacillaceae</taxon>
        <taxon>Paenibacillus</taxon>
    </lineage>
</organism>
<dbReference type="Proteomes" id="UP000249890">
    <property type="component" value="Chromosome"/>
</dbReference>
<gene>
    <name evidence="2" type="ORF">B9T62_20590</name>
</gene>
<accession>A0A2Z2KP09</accession>
<dbReference type="InterPro" id="IPR035406">
    <property type="entry name" value="DUF5412"/>
</dbReference>
<name>A0A2Z2KP09_9BACL</name>
<evidence type="ECO:0000313" key="2">
    <source>
        <dbReference type="EMBL" id="ASA22992.1"/>
    </source>
</evidence>
<protein>
    <submittedName>
        <fullName evidence="2">Uncharacterized protein</fullName>
    </submittedName>
</protein>
<feature type="transmembrane region" description="Helical" evidence="1">
    <location>
        <begin position="41"/>
        <end position="58"/>
    </location>
</feature>
<dbReference type="AlphaFoldDB" id="A0A2Z2KP09"/>
<keyword evidence="1" id="KW-0812">Transmembrane</keyword>
<dbReference type="Pfam" id="PF17428">
    <property type="entry name" value="DUF5412"/>
    <property type="match status" value="1"/>
</dbReference>
<keyword evidence="3" id="KW-1185">Reference proteome</keyword>
<keyword evidence="1" id="KW-1133">Transmembrane helix</keyword>
<proteinExistence type="predicted"/>
<keyword evidence="1" id="KW-0472">Membrane</keyword>
<dbReference type="RefSeq" id="WP_087916990.1">
    <property type="nucleotide sequence ID" value="NZ_CP021780.1"/>
</dbReference>
<reference evidence="2 3" key="1">
    <citation type="submission" date="2017-06" db="EMBL/GenBank/DDBJ databases">
        <title>Complete genome sequence of Paenibacillus donghaensis KCTC 13049T isolated from East Sea sediment, South Korea.</title>
        <authorList>
            <person name="Jung B.K."/>
            <person name="Hong S.-J."/>
            <person name="Shin J.-H."/>
        </authorList>
    </citation>
    <scope>NUCLEOTIDE SEQUENCE [LARGE SCALE GENOMIC DNA]</scope>
    <source>
        <strain evidence="2 3">KCTC 13049</strain>
    </source>
</reference>
<dbReference type="KEGG" id="pdh:B9T62_20590"/>
<evidence type="ECO:0000313" key="3">
    <source>
        <dbReference type="Proteomes" id="UP000249890"/>
    </source>
</evidence>
<dbReference type="OrthoDB" id="2452314at2"/>
<sequence>MITYLNLLGLLISLITVLIFLFFCFKLFAFFIKKKPFPKKLLLATLIGCGVVSAQLAYNKYFFTFDNLEGEFYKGPVNSPTNKYIANAYYMAYGGAAGGVNLWVDITYHDDDNNIKTVYYSDAKSNFSMEWKDEDTLYIVNEEPNFPSSNRSITLDIEKEIYHDRGLACQSWIMKDKFETCYQN</sequence>
<feature type="transmembrane region" description="Helical" evidence="1">
    <location>
        <begin position="6"/>
        <end position="29"/>
    </location>
</feature>
<evidence type="ECO:0000256" key="1">
    <source>
        <dbReference type="SAM" id="Phobius"/>
    </source>
</evidence>